<organism evidence="1">
    <name type="scientific">Percolomonas cosmopolitus</name>
    <dbReference type="NCBI Taxonomy" id="63605"/>
    <lineage>
        <taxon>Eukaryota</taxon>
        <taxon>Discoba</taxon>
        <taxon>Heterolobosea</taxon>
        <taxon>Tetramitia</taxon>
        <taxon>Eutetramitia</taxon>
        <taxon>Percolomonadidae</taxon>
        <taxon>Percolomonas</taxon>
    </lineage>
</organism>
<gene>
    <name evidence="1" type="ORF">PCOS0759_LOCUS4243</name>
</gene>
<dbReference type="EMBL" id="HBGD01005122">
    <property type="protein sequence ID" value="CAD9081003.1"/>
    <property type="molecule type" value="Transcribed_RNA"/>
</dbReference>
<accession>A0A7S1KPM4</accession>
<proteinExistence type="predicted"/>
<dbReference type="InterPro" id="IPR011992">
    <property type="entry name" value="EF-hand-dom_pair"/>
</dbReference>
<evidence type="ECO:0000313" key="1">
    <source>
        <dbReference type="EMBL" id="CAD9081003.1"/>
    </source>
</evidence>
<sequence>MKSGINSGNSNLPTEDEQSIETRVREVFPYLDAGRRKKDKKIDTKDLQYVLKKIKAPRSWIQQTEEILWEIDDNNQGYLLVDDLVRTVQRIMNASKSNALEEPSRVIDIIDFVSKDPKLTGKISARDCILLLHNRFGGSVNETRLRDLFMNSNFQKATTEYISFTEFCKQVKVRRMLKQR</sequence>
<dbReference type="SUPFAM" id="SSF47473">
    <property type="entry name" value="EF-hand"/>
    <property type="match status" value="1"/>
</dbReference>
<reference evidence="1" key="1">
    <citation type="submission" date="2021-01" db="EMBL/GenBank/DDBJ databases">
        <authorList>
            <person name="Corre E."/>
            <person name="Pelletier E."/>
            <person name="Niang G."/>
            <person name="Scheremetjew M."/>
            <person name="Finn R."/>
            <person name="Kale V."/>
            <person name="Holt S."/>
            <person name="Cochrane G."/>
            <person name="Meng A."/>
            <person name="Brown T."/>
            <person name="Cohen L."/>
        </authorList>
    </citation>
    <scope>NUCLEOTIDE SEQUENCE</scope>
    <source>
        <strain evidence="1">WS</strain>
    </source>
</reference>
<dbReference type="AlphaFoldDB" id="A0A7S1KPM4"/>
<evidence type="ECO:0008006" key="2">
    <source>
        <dbReference type="Google" id="ProtNLM"/>
    </source>
</evidence>
<name>A0A7S1KPM4_9EUKA</name>
<protein>
    <recommendedName>
        <fullName evidence="2">Calmodulin</fullName>
    </recommendedName>
</protein>
<dbReference type="Gene3D" id="1.10.238.10">
    <property type="entry name" value="EF-hand"/>
    <property type="match status" value="1"/>
</dbReference>